<reference evidence="1" key="2">
    <citation type="submission" date="2025-08" db="UniProtKB">
        <authorList>
            <consortium name="Ensembl"/>
        </authorList>
    </citation>
    <scope>IDENTIFICATION</scope>
</reference>
<gene>
    <name evidence="1" type="primary">POP7</name>
</gene>
<name>A0AAQ5XJR9_AMPOC</name>
<reference evidence="1" key="3">
    <citation type="submission" date="2025-09" db="UniProtKB">
        <authorList>
            <consortium name="Ensembl"/>
        </authorList>
    </citation>
    <scope>IDENTIFICATION</scope>
</reference>
<dbReference type="GeneTree" id="ENSGT01030000235011"/>
<proteinExistence type="predicted"/>
<accession>A0AAQ5XJR9</accession>
<dbReference type="PANTHER" id="PTHR33198:SF20">
    <property type="entry name" value="RETROTRANSPOSON GAG DOMAIN-CONTAINING PROTEIN"/>
    <property type="match status" value="1"/>
</dbReference>
<dbReference type="Ensembl" id="ENSAOCT00000059150.1">
    <property type="protein sequence ID" value="ENSAOCP00000039605.1"/>
    <property type="gene ID" value="ENSAOCG00000026400.1"/>
</dbReference>
<organism evidence="1 2">
    <name type="scientific">Amphiprion ocellaris</name>
    <name type="common">Clown anemonefish</name>
    <dbReference type="NCBI Taxonomy" id="80972"/>
    <lineage>
        <taxon>Eukaryota</taxon>
        <taxon>Metazoa</taxon>
        <taxon>Chordata</taxon>
        <taxon>Craniata</taxon>
        <taxon>Vertebrata</taxon>
        <taxon>Euteleostomi</taxon>
        <taxon>Actinopterygii</taxon>
        <taxon>Neopterygii</taxon>
        <taxon>Teleostei</taxon>
        <taxon>Neoteleostei</taxon>
        <taxon>Acanthomorphata</taxon>
        <taxon>Ovalentaria</taxon>
        <taxon>Pomacentridae</taxon>
        <taxon>Amphiprion</taxon>
    </lineage>
</organism>
<dbReference type="Proteomes" id="UP001501940">
    <property type="component" value="Chromosome 5"/>
</dbReference>
<evidence type="ECO:0000313" key="2">
    <source>
        <dbReference type="Proteomes" id="UP001501940"/>
    </source>
</evidence>
<dbReference type="AlphaFoldDB" id="A0AAQ5XJR9"/>
<reference evidence="1 2" key="1">
    <citation type="submission" date="2022-01" db="EMBL/GenBank/DDBJ databases">
        <title>A chromosome-scale genome assembly of the false clownfish, Amphiprion ocellaris.</title>
        <authorList>
            <person name="Ryu T."/>
        </authorList>
    </citation>
    <scope>NUCLEOTIDE SEQUENCE [LARGE SCALE GENOMIC DNA]</scope>
</reference>
<evidence type="ECO:0000313" key="1">
    <source>
        <dbReference type="Ensembl" id="ENSAOCP00000039605.1"/>
    </source>
</evidence>
<keyword evidence="2" id="KW-1185">Reference proteome</keyword>
<dbReference type="PANTHER" id="PTHR33198">
    <property type="entry name" value="ANK_REP_REGION DOMAIN-CONTAINING PROTEIN-RELATED"/>
    <property type="match status" value="1"/>
</dbReference>
<sequence>TGIHIHLNTHEPTHTHQAYHMLVIHATGNSRPDERKRAILLHALGTEELFYALHDTVNVVAERHKFCKRAQRLNETINQFLASLHELAAEQMLHDKLIECVANTRIQDRLLLQPDLTLAKATTLALQIETGLRNADVLPDTTAAAPVRAIHTHFKLNRHGLICF</sequence>
<protein>
    <submittedName>
        <fullName evidence="1">Uncharacterized protein</fullName>
    </submittedName>
</protein>